<protein>
    <recommendedName>
        <fullName evidence="1">AB hydrolase-1 domain-containing protein</fullName>
    </recommendedName>
</protein>
<dbReference type="PANTHER" id="PTHR43798:SF33">
    <property type="entry name" value="HYDROLASE, PUTATIVE (AFU_ORTHOLOGUE AFUA_2G14860)-RELATED"/>
    <property type="match status" value="1"/>
</dbReference>
<dbReference type="PANTHER" id="PTHR43798">
    <property type="entry name" value="MONOACYLGLYCEROL LIPASE"/>
    <property type="match status" value="1"/>
</dbReference>
<dbReference type="Gene3D" id="3.40.50.1820">
    <property type="entry name" value="alpha/beta hydrolase"/>
    <property type="match status" value="1"/>
</dbReference>
<gene>
    <name evidence="2" type="ORF">PBLR_13659</name>
</gene>
<dbReference type="InterPro" id="IPR050266">
    <property type="entry name" value="AB_hydrolase_sf"/>
</dbReference>
<reference evidence="3" key="1">
    <citation type="submission" date="2018-08" db="EMBL/GenBank/DDBJ databases">
        <authorList>
            <person name="Chevrot R."/>
        </authorList>
    </citation>
    <scope>NUCLEOTIDE SEQUENCE [LARGE SCALE GENOMIC DNA]</scope>
</reference>
<dbReference type="PRINTS" id="PR00111">
    <property type="entry name" value="ABHYDROLASE"/>
</dbReference>
<dbReference type="GO" id="GO:0016020">
    <property type="term" value="C:membrane"/>
    <property type="evidence" value="ECO:0007669"/>
    <property type="project" value="TreeGrafter"/>
</dbReference>
<dbReference type="InterPro" id="IPR000073">
    <property type="entry name" value="AB_hydrolase_1"/>
</dbReference>
<dbReference type="SUPFAM" id="SSF53474">
    <property type="entry name" value="alpha/beta-Hydrolases"/>
    <property type="match status" value="1"/>
</dbReference>
<evidence type="ECO:0000259" key="1">
    <source>
        <dbReference type="Pfam" id="PF12697"/>
    </source>
</evidence>
<feature type="domain" description="AB hydrolase-1" evidence="1">
    <location>
        <begin position="53"/>
        <end position="279"/>
    </location>
</feature>
<proteinExistence type="predicted"/>
<organism evidence="2 3">
    <name type="scientific">Paenibacillus alvei</name>
    <name type="common">Bacillus alvei</name>
    <dbReference type="NCBI Taxonomy" id="44250"/>
    <lineage>
        <taxon>Bacteria</taxon>
        <taxon>Bacillati</taxon>
        <taxon>Bacillota</taxon>
        <taxon>Bacilli</taxon>
        <taxon>Bacillales</taxon>
        <taxon>Paenibacillaceae</taxon>
        <taxon>Paenibacillus</taxon>
    </lineage>
</organism>
<dbReference type="Proteomes" id="UP000304148">
    <property type="component" value="Chromosome"/>
</dbReference>
<name>A0A383RDR8_PAEAL</name>
<dbReference type="EMBL" id="LS992241">
    <property type="protein sequence ID" value="SYX85237.1"/>
    <property type="molecule type" value="Genomic_DNA"/>
</dbReference>
<dbReference type="RefSeq" id="WP_138186927.1">
    <property type="nucleotide sequence ID" value="NZ_LS992241.1"/>
</dbReference>
<sequence length="298" mass="33924">MARRSFDDLKSTYYEAYDRTLTLWNTPFTSLELDTQFGRTHVIASGRVDAPPLVLLHAHEFSSTMWYHNSLELSKHFRIYAVDVIGDKNKTVVSRFPDSREEYAQWLIEVLDALHIERADIVGFSFGALLVLNLAIHFPERVGRAIIMSPSSGLVGLKGKFIAKIICNSLISTRRQFVSKLFRWNQHESHTHFFEQVVAGALWRKPHPNVKAGKRVWPHVYKEEELNTITCPLLIMLGEQDITQNPQAAMAKAKSCLPSAVTEMLPGVGHFFNFQIPRLVNARIISFMKNESLATKGM</sequence>
<dbReference type="InterPro" id="IPR029058">
    <property type="entry name" value="AB_hydrolase_fold"/>
</dbReference>
<dbReference type="AlphaFoldDB" id="A0A383RDR8"/>
<dbReference type="Pfam" id="PF12697">
    <property type="entry name" value="Abhydrolase_6"/>
    <property type="match status" value="1"/>
</dbReference>
<evidence type="ECO:0000313" key="3">
    <source>
        <dbReference type="Proteomes" id="UP000304148"/>
    </source>
</evidence>
<accession>A0A383RDR8</accession>
<evidence type="ECO:0000313" key="2">
    <source>
        <dbReference type="EMBL" id="SYX85237.1"/>
    </source>
</evidence>